<feature type="domain" description="C2H2-type" evidence="10">
    <location>
        <begin position="297"/>
        <end position="327"/>
    </location>
</feature>
<comment type="similarity">
    <text evidence="7">Belongs to the snail C2H2-type zinc-finger protein family.</text>
</comment>
<feature type="domain" description="C2H2-type" evidence="10">
    <location>
        <begin position="497"/>
        <end position="526"/>
    </location>
</feature>
<evidence type="ECO:0000256" key="4">
    <source>
        <dbReference type="ARBA" id="ARBA00022771"/>
    </source>
</evidence>
<feature type="domain" description="C2H2-type" evidence="10">
    <location>
        <begin position="332"/>
        <end position="361"/>
    </location>
</feature>
<evidence type="ECO:0000259" key="10">
    <source>
        <dbReference type="PROSITE" id="PS50157"/>
    </source>
</evidence>
<dbReference type="PROSITE" id="PS00028">
    <property type="entry name" value="ZINC_FINGER_C2H2_1"/>
    <property type="match status" value="10"/>
</dbReference>
<dbReference type="InterPro" id="IPR036236">
    <property type="entry name" value="Znf_C2H2_sf"/>
</dbReference>
<feature type="domain" description="C2H2-type" evidence="10">
    <location>
        <begin position="652"/>
        <end position="677"/>
    </location>
</feature>
<evidence type="ECO:0000313" key="11">
    <source>
        <dbReference type="EMBL" id="CAD7635512.1"/>
    </source>
</evidence>
<evidence type="ECO:0000256" key="7">
    <source>
        <dbReference type="ARBA" id="ARBA00037948"/>
    </source>
</evidence>
<dbReference type="EMBL" id="OC871610">
    <property type="protein sequence ID" value="CAD7635512.1"/>
    <property type="molecule type" value="Genomic_DNA"/>
</dbReference>
<feature type="domain" description="C2H2-type" evidence="10">
    <location>
        <begin position="395"/>
        <end position="418"/>
    </location>
</feature>
<feature type="domain" description="C2H2-type" evidence="10">
    <location>
        <begin position="685"/>
        <end position="714"/>
    </location>
</feature>
<feature type="domain" description="C2H2-type" evidence="10">
    <location>
        <begin position="422"/>
        <end position="450"/>
    </location>
</feature>
<evidence type="ECO:0000256" key="3">
    <source>
        <dbReference type="ARBA" id="ARBA00022737"/>
    </source>
</evidence>
<evidence type="ECO:0000256" key="9">
    <source>
        <dbReference type="SAM" id="MobiDB-lite"/>
    </source>
</evidence>
<comment type="subcellular location">
    <subcellularLocation>
        <location evidence="1">Nucleus</location>
    </subcellularLocation>
</comment>
<dbReference type="InterPro" id="IPR013087">
    <property type="entry name" value="Znf_C2H2_type"/>
</dbReference>
<protein>
    <recommendedName>
        <fullName evidence="10">C2H2-type domain-containing protein</fullName>
    </recommendedName>
</protein>
<keyword evidence="5" id="KW-0862">Zinc</keyword>
<keyword evidence="3" id="KW-0677">Repeat</keyword>
<dbReference type="SMART" id="SM00355">
    <property type="entry name" value="ZnF_C2H2"/>
    <property type="match status" value="15"/>
</dbReference>
<gene>
    <name evidence="11" type="ORF">OSB1V03_LOCUS15903</name>
</gene>
<dbReference type="SUPFAM" id="SSF57667">
    <property type="entry name" value="beta-beta-alpha zinc fingers"/>
    <property type="match status" value="6"/>
</dbReference>
<dbReference type="PANTHER" id="PTHR24388:SF54">
    <property type="entry name" value="PROTEIN ESCARGOT"/>
    <property type="match status" value="1"/>
</dbReference>
<dbReference type="OrthoDB" id="4748970at2759"/>
<dbReference type="EMBL" id="CAJPIZ010017035">
    <property type="protein sequence ID" value="CAG2115942.1"/>
    <property type="molecule type" value="Genomic_DNA"/>
</dbReference>
<dbReference type="GO" id="GO:0008270">
    <property type="term" value="F:zinc ion binding"/>
    <property type="evidence" value="ECO:0007669"/>
    <property type="project" value="UniProtKB-KW"/>
</dbReference>
<feature type="domain" description="C2H2-type" evidence="10">
    <location>
        <begin position="590"/>
        <end position="613"/>
    </location>
</feature>
<organism evidence="11">
    <name type="scientific">Medioppia subpectinata</name>
    <dbReference type="NCBI Taxonomy" id="1979941"/>
    <lineage>
        <taxon>Eukaryota</taxon>
        <taxon>Metazoa</taxon>
        <taxon>Ecdysozoa</taxon>
        <taxon>Arthropoda</taxon>
        <taxon>Chelicerata</taxon>
        <taxon>Arachnida</taxon>
        <taxon>Acari</taxon>
        <taxon>Acariformes</taxon>
        <taxon>Sarcoptiformes</taxon>
        <taxon>Oribatida</taxon>
        <taxon>Brachypylina</taxon>
        <taxon>Oppioidea</taxon>
        <taxon>Oppiidae</taxon>
        <taxon>Medioppia</taxon>
    </lineage>
</organism>
<dbReference type="Pfam" id="PF00096">
    <property type="entry name" value="zf-C2H2"/>
    <property type="match status" value="2"/>
</dbReference>
<evidence type="ECO:0000256" key="2">
    <source>
        <dbReference type="ARBA" id="ARBA00022723"/>
    </source>
</evidence>
<evidence type="ECO:0000256" key="6">
    <source>
        <dbReference type="ARBA" id="ARBA00023242"/>
    </source>
</evidence>
<dbReference type="GO" id="GO:0000981">
    <property type="term" value="F:DNA-binding transcription factor activity, RNA polymerase II-specific"/>
    <property type="evidence" value="ECO:0007669"/>
    <property type="project" value="TreeGrafter"/>
</dbReference>
<feature type="region of interest" description="Disordered" evidence="9">
    <location>
        <begin position="232"/>
        <end position="257"/>
    </location>
</feature>
<name>A0A7R9L7P0_9ACAR</name>
<sequence>MSVEIIAENNRLIRELLFAKKLIKCLENIMHFAVNMKTTCCCDHIRTLVHTNDHHFQDYQRIRKDMDESLPTVTTTASSAPVTATPPIGLAAAVVDTGCQTTTGDASDNIPPQPITTGRKTTEITRICDNCHQVIAADGLKYDDNIYAKLVATEVLVMGTAAEESLSYPIRPKTGSKKCLSSAAKTTVENYCLMTALPMPLKCFGCDRMYTKCEDFLDHINRGNQLKQFANKSTETAENQENRRPLTGGGGDQNSPKIPIETCAEGFRCGYKGCSYTTKNRKHVVFHFTAHKTYRPYRCVADGCRQWFKTDAHLRSHQMVVHPDEFPDRQWFRCPSQRCDYKTKVNSALTKHMRCHTGPEAQAVRYQCADCDKSYARQRTLDEHRSVVHTRALEYRCSQCDKRYNCLSALKTHVKQTHYKQFVCDTCAQKFVSDMELRAHTLGLHSTGDDESLLITADDVDGAAIAAQLVTAGETVASKAAKLSANDIPIYPSDGGYRCGYAGCAYTAKRDTQVFKHTVTHSSARPYRCRLDGCKVRFKTESVLNGHQINCHPDSFPDRQWLTCPADGCPYRTKGNANIARHIRTHTHRYACDACDKTYATRLSLRDHQRSVHPAGDGQHPQRVYGCDQCPKTYAVARKLRAHRQQCHNRVYACDYYGCDRQFGVQSHLQLHRQRVHDKSYVRPVACDWKGCDHRFDCQSKMREHMNKHTGAKPFACAVCDQHFATTGDRSAHVSNRHRTRQYACEWPDCQYRAAFMSRLRVHMKKHGIK</sequence>
<dbReference type="PANTHER" id="PTHR24388">
    <property type="entry name" value="ZINC FINGER PROTEIN"/>
    <property type="match status" value="1"/>
</dbReference>
<dbReference type="GO" id="GO:0005634">
    <property type="term" value="C:nucleus"/>
    <property type="evidence" value="ECO:0007669"/>
    <property type="project" value="UniProtKB-SubCell"/>
</dbReference>
<dbReference type="InterPro" id="IPR050527">
    <property type="entry name" value="Snail/Krueppel_Znf"/>
</dbReference>
<dbReference type="AlphaFoldDB" id="A0A7R9L7P0"/>
<keyword evidence="4 8" id="KW-0863">Zinc-finger</keyword>
<dbReference type="PROSITE" id="PS50157">
    <property type="entry name" value="ZINC_FINGER_C2H2_2"/>
    <property type="match status" value="11"/>
</dbReference>
<feature type="domain" description="C2H2-type" evidence="10">
    <location>
        <begin position="625"/>
        <end position="653"/>
    </location>
</feature>
<evidence type="ECO:0000256" key="1">
    <source>
        <dbReference type="ARBA" id="ARBA00004123"/>
    </source>
</evidence>
<keyword evidence="2" id="KW-0479">Metal-binding</keyword>
<evidence type="ECO:0000313" key="12">
    <source>
        <dbReference type="Proteomes" id="UP000759131"/>
    </source>
</evidence>
<proteinExistence type="inferred from homology"/>
<evidence type="ECO:0000256" key="8">
    <source>
        <dbReference type="PROSITE-ProRule" id="PRU00042"/>
    </source>
</evidence>
<evidence type="ECO:0000256" key="5">
    <source>
        <dbReference type="ARBA" id="ARBA00022833"/>
    </source>
</evidence>
<keyword evidence="12" id="KW-1185">Reference proteome</keyword>
<accession>A0A7R9L7P0</accession>
<feature type="domain" description="C2H2-type" evidence="10">
    <location>
        <begin position="366"/>
        <end position="394"/>
    </location>
</feature>
<reference evidence="11" key="1">
    <citation type="submission" date="2020-11" db="EMBL/GenBank/DDBJ databases">
        <authorList>
            <person name="Tran Van P."/>
        </authorList>
    </citation>
    <scope>NUCLEOTIDE SEQUENCE</scope>
</reference>
<dbReference type="Gene3D" id="3.30.160.60">
    <property type="entry name" value="Classic Zinc Finger"/>
    <property type="match status" value="8"/>
</dbReference>
<feature type="domain" description="C2H2-type" evidence="10">
    <location>
        <begin position="527"/>
        <end position="557"/>
    </location>
</feature>
<keyword evidence="6" id="KW-0539">Nucleus</keyword>
<dbReference type="Proteomes" id="UP000759131">
    <property type="component" value="Unassembled WGS sequence"/>
</dbReference>
<dbReference type="GO" id="GO:0000978">
    <property type="term" value="F:RNA polymerase II cis-regulatory region sequence-specific DNA binding"/>
    <property type="evidence" value="ECO:0007669"/>
    <property type="project" value="TreeGrafter"/>
</dbReference>